<dbReference type="PROSITE" id="PS50967">
    <property type="entry name" value="HRDC"/>
    <property type="match status" value="1"/>
</dbReference>
<dbReference type="SUPFAM" id="SSF47819">
    <property type="entry name" value="HRDC-like"/>
    <property type="match status" value="1"/>
</dbReference>
<dbReference type="Pfam" id="PF00570">
    <property type="entry name" value="HRDC"/>
    <property type="match status" value="1"/>
</dbReference>
<proteinExistence type="predicted"/>
<name>A0ABM9CRT4_9BACL</name>
<sequence>MHIVFLNTFERAWEGDGGAEAQLSICEEEGTWSVIWTEGHGEQNADGQSIWFEGGSWEEMMTAFRHGIAVQMGRGFTPLLDGMLDDRRVDNGKGSSFALMQCYGEKNANPMLYDALREWRRSRAIADKKSAYLIATNRILLMISAFIPHELHELVQIPGWGETKQSAYGDEVIAITRDFQGTASFPLDWVEEALDEKDYIRWMLKQKEGKYKQQMDRQQEKRALLDAIAAGKTLDELQAALQLQRRDLLERIEKLESEGYDLEPLIERELEHVTEAEQRLVWDALLSVGDRYLKPVLHKVYGDNSEQGKPVDSLYDRLRLIRIRYRRTKALAV</sequence>
<evidence type="ECO:0000313" key="2">
    <source>
        <dbReference type="EMBL" id="CAH1221667.1"/>
    </source>
</evidence>
<evidence type="ECO:0000313" key="3">
    <source>
        <dbReference type="Proteomes" id="UP000838686"/>
    </source>
</evidence>
<organism evidence="2 3">
    <name type="scientific">Paenibacillus plantiphilus</name>
    <dbReference type="NCBI Taxonomy" id="2905650"/>
    <lineage>
        <taxon>Bacteria</taxon>
        <taxon>Bacillati</taxon>
        <taxon>Bacillota</taxon>
        <taxon>Bacilli</taxon>
        <taxon>Bacillales</taxon>
        <taxon>Paenibacillaceae</taxon>
        <taxon>Paenibacillus</taxon>
    </lineage>
</organism>
<dbReference type="InterPro" id="IPR044876">
    <property type="entry name" value="HRDC_dom_sf"/>
</dbReference>
<dbReference type="InterPro" id="IPR038077">
    <property type="entry name" value="Troponin_sf"/>
</dbReference>
<dbReference type="Proteomes" id="UP000838686">
    <property type="component" value="Unassembled WGS sequence"/>
</dbReference>
<reference evidence="2" key="1">
    <citation type="submission" date="2022-01" db="EMBL/GenBank/DDBJ databases">
        <authorList>
            <person name="Criscuolo A."/>
        </authorList>
    </citation>
    <scope>NUCLEOTIDE SEQUENCE</scope>
    <source>
        <strain evidence="2">CIP111893</strain>
    </source>
</reference>
<keyword evidence="3" id="KW-1185">Reference proteome</keyword>
<dbReference type="SUPFAM" id="SSF90250">
    <property type="entry name" value="Troponin coil-coiled subunits"/>
    <property type="match status" value="1"/>
</dbReference>
<feature type="domain" description="HRDC" evidence="1">
    <location>
        <begin position="106"/>
        <end position="186"/>
    </location>
</feature>
<dbReference type="SMART" id="SM00341">
    <property type="entry name" value="HRDC"/>
    <property type="match status" value="1"/>
</dbReference>
<accession>A0ABM9CRT4</accession>
<comment type="caution">
    <text evidence="2">The sequence shown here is derived from an EMBL/GenBank/DDBJ whole genome shotgun (WGS) entry which is preliminary data.</text>
</comment>
<dbReference type="InterPro" id="IPR002121">
    <property type="entry name" value="HRDC_dom"/>
</dbReference>
<dbReference type="EMBL" id="CAKMMF010000036">
    <property type="protein sequence ID" value="CAH1221667.1"/>
    <property type="molecule type" value="Genomic_DNA"/>
</dbReference>
<dbReference type="InterPro" id="IPR010997">
    <property type="entry name" value="HRDC-like_sf"/>
</dbReference>
<evidence type="ECO:0000259" key="1">
    <source>
        <dbReference type="PROSITE" id="PS50967"/>
    </source>
</evidence>
<protein>
    <recommendedName>
        <fullName evidence="1">HRDC domain-containing protein</fullName>
    </recommendedName>
</protein>
<dbReference type="RefSeq" id="WP_236345493.1">
    <property type="nucleotide sequence ID" value="NZ_CAKMMF010000036.1"/>
</dbReference>
<gene>
    <name evidence="2" type="ORF">PAECIP111893_04756</name>
</gene>
<dbReference type="Gene3D" id="1.10.150.80">
    <property type="entry name" value="HRDC domain"/>
    <property type="match status" value="1"/>
</dbReference>